<reference evidence="3 5" key="1">
    <citation type="journal article" date="2007" name="Science">
        <title>Draft genome of the filarial nematode parasite Brugia malayi.</title>
        <authorList>
            <person name="Ghedin E."/>
            <person name="Wang S."/>
            <person name="Spiro D."/>
            <person name="Caler E."/>
            <person name="Zhao Q."/>
            <person name="Crabtree J."/>
            <person name="Allen J.E."/>
            <person name="Delcher A.L."/>
            <person name="Guiliano D.B."/>
            <person name="Miranda-Saavedra D."/>
            <person name="Angiuoli S.V."/>
            <person name="Creasy T."/>
            <person name="Amedeo P."/>
            <person name="Haas B."/>
            <person name="El-Sayed N.M."/>
            <person name="Wortman J.R."/>
            <person name="Feldblyum T."/>
            <person name="Tallon L."/>
            <person name="Schatz M."/>
            <person name="Shumway M."/>
            <person name="Koo H."/>
            <person name="Salzberg S.L."/>
            <person name="Schobel S."/>
            <person name="Pertea M."/>
            <person name="Pop M."/>
            <person name="White O."/>
            <person name="Barton G.J."/>
            <person name="Carlow C.K."/>
            <person name="Crawford M.J."/>
            <person name="Daub J."/>
            <person name="Dimmic M.W."/>
            <person name="Estes C.F."/>
            <person name="Foster J.M."/>
            <person name="Ganatra M."/>
            <person name="Gregory W.F."/>
            <person name="Johnson N.M."/>
            <person name="Jin J."/>
            <person name="Komuniecki R."/>
            <person name="Korf I."/>
            <person name="Kumar S."/>
            <person name="Laney S."/>
            <person name="Li B.W."/>
            <person name="Li W."/>
            <person name="Lindblom T.H."/>
            <person name="Lustigman S."/>
            <person name="Ma D."/>
            <person name="Maina C.V."/>
            <person name="Martin D.M."/>
            <person name="McCarter J.P."/>
            <person name="McReynolds L."/>
            <person name="Mitreva M."/>
            <person name="Nutman T.B."/>
            <person name="Parkinson J."/>
            <person name="Peregrin-Alvarez J.M."/>
            <person name="Poole C."/>
            <person name="Ren Q."/>
            <person name="Saunders L."/>
            <person name="Sluder A.E."/>
            <person name="Smith K."/>
            <person name="Stanke M."/>
            <person name="Unnasch T.R."/>
            <person name="Ware J."/>
            <person name="Wei A.D."/>
            <person name="Weil G."/>
            <person name="Williams D.J."/>
            <person name="Zhang Y."/>
            <person name="Williams S.A."/>
            <person name="Fraser-Liggett C."/>
            <person name="Slatko B."/>
            <person name="Blaxter M.L."/>
            <person name="Scott A.L."/>
        </authorList>
    </citation>
    <scope>NUCLEOTIDE SEQUENCE</scope>
    <source>
        <strain evidence="3 5">FR3</strain>
    </source>
</reference>
<dbReference type="PROSITE" id="PS00028">
    <property type="entry name" value="ZINC_FINGER_C2H2_1"/>
    <property type="match status" value="1"/>
</dbReference>
<dbReference type="EMBL" id="LN857024">
    <property type="protein sequence ID" value="CDQ02229.1"/>
    <property type="molecule type" value="Genomic_DNA"/>
</dbReference>
<dbReference type="CTD" id="66057717"/>
<reference evidence="3" key="2">
    <citation type="submission" date="2012-12" db="EMBL/GenBank/DDBJ databases">
        <authorList>
            <consortium name="WormBase Consortium"/>
            <person name="Ghedin E."/>
            <person name="Paulini M."/>
        </authorList>
    </citation>
    <scope>NUCLEOTIDE SEQUENCE</scope>
    <source>
        <strain evidence="3">FR3</strain>
    </source>
</reference>
<evidence type="ECO:0000313" key="6">
    <source>
        <dbReference type="WBParaSite" id="Bm12869.1"/>
    </source>
</evidence>
<accession>A0A4E9FUC5</accession>
<feature type="domain" description="C2H2-type" evidence="2">
    <location>
        <begin position="179"/>
        <end position="200"/>
    </location>
</feature>
<evidence type="ECO:0000259" key="2">
    <source>
        <dbReference type="PROSITE" id="PS00028"/>
    </source>
</evidence>
<dbReference type="WBParaSite" id="Bm12869.1">
    <property type="protein sequence ID" value="Bm12869.1"/>
    <property type="gene ID" value="WBGene00233130"/>
</dbReference>
<evidence type="ECO:0000313" key="5">
    <source>
        <dbReference type="Proteomes" id="UP000006672"/>
    </source>
</evidence>
<keyword evidence="1" id="KW-1133">Transmembrane helix</keyword>
<dbReference type="KEGG" id="bmy:BM_BM12869"/>
<reference evidence="6" key="4">
    <citation type="submission" date="2019-12" db="UniProtKB">
        <authorList>
            <consortium name="WormBaseParasite"/>
        </authorList>
    </citation>
    <scope>IDENTIFICATION</scope>
</reference>
<name>A0A1P6BJY0_BRUMA</name>
<evidence type="ECO:0000256" key="1">
    <source>
        <dbReference type="SAM" id="Phobius"/>
    </source>
</evidence>
<feature type="transmembrane region" description="Helical" evidence="1">
    <location>
        <begin position="84"/>
        <end position="104"/>
    </location>
</feature>
<keyword evidence="1" id="KW-0472">Membrane</keyword>
<keyword evidence="5" id="KW-1185">Reference proteome</keyword>
<dbReference type="AlphaFoldDB" id="A0A1P6BJY0"/>
<evidence type="ECO:0000313" key="4">
    <source>
        <dbReference type="EMBL" id="VIO96303.1"/>
    </source>
</evidence>
<dbReference type="EMBL" id="CAAKNF010000194">
    <property type="protein sequence ID" value="VIO96303.1"/>
    <property type="molecule type" value="Genomic_DNA"/>
</dbReference>
<accession>A0A1P6BJY0</accession>
<dbReference type="InterPro" id="IPR013087">
    <property type="entry name" value="Znf_C2H2_type"/>
</dbReference>
<sequence length="270" mass="30084">MALLQLKVTRQEGLMCTSLSSLGLKGDIVDVKFVTYQRDEIPESAAEGQVTLLSIIKRFYVSAVSASLSAQICALMSGTLFKPYIYALVWFVAYLSVRNFILAIRLASSVFVCRCVHEGENVKRKWECLSVNLASSLARNREARRKQRENPKFREAERARARAYYMSLSSKAPNEGIICGSCGLILKHVEALRAHRAEFHPRQFGELCEYILGAEKTVEKLAVYGAASSNSIEEQKLSVPSDLISMLKHFILRRIPPASSDLTGASEKSN</sequence>
<organism evidence="3">
    <name type="scientific">Brugia malayi</name>
    <name type="common">Filarial nematode worm</name>
    <dbReference type="NCBI Taxonomy" id="6279"/>
    <lineage>
        <taxon>Eukaryota</taxon>
        <taxon>Metazoa</taxon>
        <taxon>Ecdysozoa</taxon>
        <taxon>Nematoda</taxon>
        <taxon>Chromadorea</taxon>
        <taxon>Rhabditida</taxon>
        <taxon>Spirurina</taxon>
        <taxon>Spiruromorpha</taxon>
        <taxon>Filarioidea</taxon>
        <taxon>Onchocercidae</taxon>
        <taxon>Brugia</taxon>
    </lineage>
</organism>
<feature type="transmembrane region" description="Helical" evidence="1">
    <location>
        <begin position="59"/>
        <end position="78"/>
    </location>
</feature>
<keyword evidence="1" id="KW-0812">Transmembrane</keyword>
<dbReference type="GeneID" id="66057717"/>
<reference evidence="4" key="3">
    <citation type="submission" date="2019-04" db="EMBL/GenBank/DDBJ databases">
        <authorList>
            <person name="Howe K."/>
            <person name="Paulini M."/>
            <person name="Williams G."/>
        </authorList>
    </citation>
    <scope>NUCLEOTIDE SEQUENCE [LARGE SCALE GENOMIC DNA]</scope>
    <source>
        <strain evidence="4">FR3</strain>
    </source>
</reference>
<dbReference type="OrthoDB" id="10472241at2759"/>
<proteinExistence type="predicted"/>
<protein>
    <submittedName>
        <fullName evidence="3">Bm12869, isoform a</fullName>
    </submittedName>
    <submittedName>
        <fullName evidence="6">C2H2-type domain-containing protein</fullName>
    </submittedName>
</protein>
<dbReference type="Proteomes" id="UP000006672">
    <property type="component" value="Unassembled WGS sequence"/>
</dbReference>
<gene>
    <name evidence="3 6" type="primary">Bm12869</name>
    <name evidence="4" type="ORF">BM_BM12869</name>
    <name evidence="3" type="ORF">BM_Bm12869</name>
</gene>
<dbReference type="RefSeq" id="XP_042936258.1">
    <property type="nucleotide sequence ID" value="XM_043080324.1"/>
</dbReference>
<evidence type="ECO:0000313" key="3">
    <source>
        <dbReference type="EMBL" id="CDQ02229.1"/>
    </source>
</evidence>